<keyword evidence="2" id="KW-0804">Transcription</keyword>
<name>A0A849BXA9_9ACTN</name>
<keyword evidence="1" id="KW-0805">Transcription regulation</keyword>
<evidence type="ECO:0000259" key="3">
    <source>
        <dbReference type="Pfam" id="PF02909"/>
    </source>
</evidence>
<dbReference type="InterPro" id="IPR036271">
    <property type="entry name" value="Tet_transcr_reg_TetR-rel_C_sf"/>
</dbReference>
<gene>
    <name evidence="4" type="ORF">HLB09_03470</name>
</gene>
<dbReference type="AlphaFoldDB" id="A0A849BXA9"/>
<evidence type="ECO:0000313" key="5">
    <source>
        <dbReference type="Proteomes" id="UP000555552"/>
    </source>
</evidence>
<evidence type="ECO:0000313" key="4">
    <source>
        <dbReference type="EMBL" id="NNH22158.1"/>
    </source>
</evidence>
<dbReference type="InterPro" id="IPR004111">
    <property type="entry name" value="Repressor_TetR_C"/>
</dbReference>
<keyword evidence="5" id="KW-1185">Reference proteome</keyword>
<comment type="caution">
    <text evidence="4">The sequence shown here is derived from an EMBL/GenBank/DDBJ whole genome shotgun (WGS) entry which is preliminary data.</text>
</comment>
<reference evidence="4 5" key="1">
    <citation type="submission" date="2020-05" db="EMBL/GenBank/DDBJ databases">
        <title>MicrobeNet Type strains.</title>
        <authorList>
            <person name="Nicholson A.C."/>
        </authorList>
    </citation>
    <scope>NUCLEOTIDE SEQUENCE [LARGE SCALE GENOMIC DNA]</scope>
    <source>
        <strain evidence="4 5">JCM 14547</strain>
    </source>
</reference>
<evidence type="ECO:0000256" key="1">
    <source>
        <dbReference type="ARBA" id="ARBA00023015"/>
    </source>
</evidence>
<dbReference type="Gene3D" id="1.10.10.60">
    <property type="entry name" value="Homeodomain-like"/>
    <property type="match status" value="1"/>
</dbReference>
<dbReference type="InterPro" id="IPR009057">
    <property type="entry name" value="Homeodomain-like_sf"/>
</dbReference>
<dbReference type="Proteomes" id="UP000555552">
    <property type="component" value="Unassembled WGS sequence"/>
</dbReference>
<organism evidence="4 5">
    <name type="scientific">Pseudokineococcus marinus</name>
    <dbReference type="NCBI Taxonomy" id="351215"/>
    <lineage>
        <taxon>Bacteria</taxon>
        <taxon>Bacillati</taxon>
        <taxon>Actinomycetota</taxon>
        <taxon>Actinomycetes</taxon>
        <taxon>Kineosporiales</taxon>
        <taxon>Kineosporiaceae</taxon>
        <taxon>Pseudokineococcus</taxon>
    </lineage>
</organism>
<dbReference type="Pfam" id="PF02909">
    <property type="entry name" value="TetR_C_1"/>
    <property type="match status" value="1"/>
</dbReference>
<protein>
    <submittedName>
        <fullName evidence="4">TetR/AcrR family transcriptional regulator</fullName>
    </submittedName>
</protein>
<dbReference type="Gene3D" id="1.10.357.10">
    <property type="entry name" value="Tetracycline Repressor, domain 2"/>
    <property type="match status" value="1"/>
</dbReference>
<dbReference type="SUPFAM" id="SSF48498">
    <property type="entry name" value="Tetracyclin repressor-like, C-terminal domain"/>
    <property type="match status" value="1"/>
</dbReference>
<sequence>MRRLGAFLQVEGMSLYRYVRSREELLDAMVDRVMDRLYADPTVLLSPEDDWDDFLRRIATGVRRVAHTHPQLFPLVATRHPAAPWIRPPLRSLRWIEGFLAGLLARGFSDDAAIYAYRAFGSLLVGRLLVDVTALGVSPGKTVAQAEQTAHGRSPDSATEHLHGNETDLKAFPTITRLADRLAVEDLNDEFTDALETLIARVDQARRALA</sequence>
<proteinExistence type="predicted"/>
<dbReference type="SUPFAM" id="SSF46689">
    <property type="entry name" value="Homeodomain-like"/>
    <property type="match status" value="1"/>
</dbReference>
<accession>A0A849BXA9</accession>
<evidence type="ECO:0000256" key="2">
    <source>
        <dbReference type="ARBA" id="ARBA00023163"/>
    </source>
</evidence>
<dbReference type="EMBL" id="JABEMA010000023">
    <property type="protein sequence ID" value="NNH22158.1"/>
    <property type="molecule type" value="Genomic_DNA"/>
</dbReference>
<dbReference type="GO" id="GO:0045892">
    <property type="term" value="P:negative regulation of DNA-templated transcription"/>
    <property type="evidence" value="ECO:0007669"/>
    <property type="project" value="InterPro"/>
</dbReference>
<feature type="domain" description="Tetracycline repressor TetR C-terminal" evidence="3">
    <location>
        <begin position="47"/>
        <end position="200"/>
    </location>
</feature>